<dbReference type="EMBL" id="CP002857">
    <property type="protein sequence ID" value="AEI08586.1"/>
    <property type="molecule type" value="Genomic_DNA"/>
</dbReference>
<gene>
    <name evidence="3" type="ordered locus">CRES_0223</name>
</gene>
<dbReference type="AlphaFoldDB" id="F8E2E0"/>
<keyword evidence="2" id="KW-1133">Transmembrane helix</keyword>
<dbReference type="STRING" id="662755.CRES_0223"/>
<evidence type="ECO:0000256" key="1">
    <source>
        <dbReference type="SAM" id="MobiDB-lite"/>
    </source>
</evidence>
<evidence type="ECO:0000313" key="4">
    <source>
        <dbReference type="Proteomes" id="UP000000492"/>
    </source>
</evidence>
<keyword evidence="4" id="KW-1185">Reference proteome</keyword>
<dbReference type="eggNOG" id="ENOG5031J83">
    <property type="taxonomic scope" value="Bacteria"/>
</dbReference>
<feature type="region of interest" description="Disordered" evidence="1">
    <location>
        <begin position="156"/>
        <end position="191"/>
    </location>
</feature>
<protein>
    <submittedName>
        <fullName evidence="3">Membrane protein</fullName>
    </submittedName>
</protein>
<evidence type="ECO:0000256" key="2">
    <source>
        <dbReference type="SAM" id="Phobius"/>
    </source>
</evidence>
<reference evidence="3 4" key="1">
    <citation type="journal article" date="2012" name="BMC Genomics">
        <title>Complete genome sequence, lifestyle, and multi-drug resistance of the human pathogen Corynebacterium resistens DSM 45100 isolated from blood samples of a leukemia patient.</title>
        <authorList>
            <person name="Schroder J."/>
            <person name="Maus I."/>
            <person name="Meyer K."/>
            <person name="Wordemann S."/>
            <person name="Blom J."/>
            <person name="Jaenicke S."/>
            <person name="Schneider J."/>
            <person name="Trost E."/>
            <person name="Tauch A."/>
        </authorList>
    </citation>
    <scope>NUCLEOTIDE SEQUENCE [LARGE SCALE GENOMIC DNA]</scope>
    <source>
        <strain evidence="4">DSM 45100 / JCM 12819 / CCUG 50093 / GTC 2026 / SICGH 158</strain>
    </source>
</reference>
<keyword evidence="2" id="KW-0472">Membrane</keyword>
<keyword evidence="2" id="KW-0812">Transmembrane</keyword>
<feature type="transmembrane region" description="Helical" evidence="2">
    <location>
        <begin position="126"/>
        <end position="145"/>
    </location>
</feature>
<feature type="transmembrane region" description="Helical" evidence="2">
    <location>
        <begin position="37"/>
        <end position="70"/>
    </location>
</feature>
<feature type="transmembrane region" description="Helical" evidence="2">
    <location>
        <begin position="100"/>
        <end position="120"/>
    </location>
</feature>
<feature type="compositionally biased region" description="Basic and acidic residues" evidence="1">
    <location>
        <begin position="173"/>
        <end position="183"/>
    </location>
</feature>
<name>F8E2E0_CORRG</name>
<accession>F8E2E0</accession>
<organism evidence="3 4">
    <name type="scientific">Corynebacterium resistens (strain DSM 45100 / JCM 12819 / GTC 2026 / SICGH 158)</name>
    <dbReference type="NCBI Taxonomy" id="662755"/>
    <lineage>
        <taxon>Bacteria</taxon>
        <taxon>Bacillati</taxon>
        <taxon>Actinomycetota</taxon>
        <taxon>Actinomycetes</taxon>
        <taxon>Mycobacteriales</taxon>
        <taxon>Corynebacteriaceae</taxon>
        <taxon>Corynebacterium</taxon>
    </lineage>
</organism>
<sequence length="191" mass="20889">MTKMNNHIENPLETLYPEVDPHVSISLSPSERLALTVALGVMAYGAVIGDFIVASAGFAFTLIACAVPVIKTPRRIRAQARGRFPSADWKEHQVARRLNLALIVPVIVGAMGLLVIAGFWYIPPRWATVGGCIIAAIVAITMWFMPGLNPMWSKRNELPPLDATQSDDFPLPSDDHSDTKGETSEFPLPRT</sequence>
<dbReference type="Proteomes" id="UP000000492">
    <property type="component" value="Chromosome"/>
</dbReference>
<dbReference type="KEGG" id="crd:CRES_0223"/>
<dbReference type="HOGENOM" id="CLU_112369_0_0_11"/>
<proteinExistence type="predicted"/>
<evidence type="ECO:0000313" key="3">
    <source>
        <dbReference type="EMBL" id="AEI08586.1"/>
    </source>
</evidence>